<keyword evidence="2" id="KW-0812">Transmembrane</keyword>
<comment type="caution">
    <text evidence="3">The sequence shown here is derived from an EMBL/GenBank/DDBJ whole genome shotgun (WGS) entry which is preliminary data.</text>
</comment>
<feature type="transmembrane region" description="Helical" evidence="2">
    <location>
        <begin position="108"/>
        <end position="126"/>
    </location>
</feature>
<gene>
    <name evidence="3" type="ORF">Slati_4598500</name>
</gene>
<feature type="non-terminal residue" evidence="3">
    <location>
        <position position="1"/>
    </location>
</feature>
<feature type="compositionally biased region" description="Basic and acidic residues" evidence="1">
    <location>
        <begin position="40"/>
        <end position="54"/>
    </location>
</feature>
<organism evidence="3">
    <name type="scientific">Sesamum latifolium</name>
    <dbReference type="NCBI Taxonomy" id="2727402"/>
    <lineage>
        <taxon>Eukaryota</taxon>
        <taxon>Viridiplantae</taxon>
        <taxon>Streptophyta</taxon>
        <taxon>Embryophyta</taxon>
        <taxon>Tracheophyta</taxon>
        <taxon>Spermatophyta</taxon>
        <taxon>Magnoliopsida</taxon>
        <taxon>eudicotyledons</taxon>
        <taxon>Gunneridae</taxon>
        <taxon>Pentapetalae</taxon>
        <taxon>asterids</taxon>
        <taxon>lamiids</taxon>
        <taxon>Lamiales</taxon>
        <taxon>Pedaliaceae</taxon>
        <taxon>Sesamum</taxon>
    </lineage>
</organism>
<feature type="compositionally biased region" description="Acidic residues" evidence="1">
    <location>
        <begin position="25"/>
        <end position="39"/>
    </location>
</feature>
<accession>A0AAW2S286</accession>
<keyword evidence="2" id="KW-1133">Transmembrane helix</keyword>
<reference evidence="3" key="2">
    <citation type="journal article" date="2024" name="Plant">
        <title>Genomic evolution and insights into agronomic trait innovations of Sesamum species.</title>
        <authorList>
            <person name="Miao H."/>
            <person name="Wang L."/>
            <person name="Qu L."/>
            <person name="Liu H."/>
            <person name="Sun Y."/>
            <person name="Le M."/>
            <person name="Wang Q."/>
            <person name="Wei S."/>
            <person name="Zheng Y."/>
            <person name="Lin W."/>
            <person name="Duan Y."/>
            <person name="Cao H."/>
            <person name="Xiong S."/>
            <person name="Wang X."/>
            <person name="Wei L."/>
            <person name="Li C."/>
            <person name="Ma Q."/>
            <person name="Ju M."/>
            <person name="Zhao R."/>
            <person name="Li G."/>
            <person name="Mu C."/>
            <person name="Tian Q."/>
            <person name="Mei H."/>
            <person name="Zhang T."/>
            <person name="Gao T."/>
            <person name="Zhang H."/>
        </authorList>
    </citation>
    <scope>NUCLEOTIDE SEQUENCE</scope>
    <source>
        <strain evidence="3">KEN1</strain>
    </source>
</reference>
<evidence type="ECO:0000256" key="2">
    <source>
        <dbReference type="SAM" id="Phobius"/>
    </source>
</evidence>
<feature type="transmembrane region" description="Helical" evidence="2">
    <location>
        <begin position="65"/>
        <end position="88"/>
    </location>
</feature>
<feature type="region of interest" description="Disordered" evidence="1">
    <location>
        <begin position="1"/>
        <end position="56"/>
    </location>
</feature>
<name>A0AAW2S286_9LAMI</name>
<keyword evidence="2" id="KW-0472">Membrane</keyword>
<dbReference type="AlphaFoldDB" id="A0AAW2S286"/>
<dbReference type="EMBL" id="JACGWN010000129">
    <property type="protein sequence ID" value="KAL0386499.1"/>
    <property type="molecule type" value="Genomic_DNA"/>
</dbReference>
<sequence length="186" mass="20228">GSRPSDQVEEVSSGSECGGACEEQCGSEDEVASEDEESESEGKEVESESEDRSSRSVGAIKRGHGFGLMMGGVRTLLGPVFLGVVWWMLELATVFSLGNNLQLFGEPLTYLLTISLFFHLWVIGLGRPLTSISPFMPLILIAGFLSAPHPCQDNSKLRHLRQPAHAKLLYVFLRGGDVALGSWDFL</sequence>
<protein>
    <submittedName>
        <fullName evidence="3">Uncharacterized protein</fullName>
    </submittedName>
</protein>
<evidence type="ECO:0000256" key="1">
    <source>
        <dbReference type="SAM" id="MobiDB-lite"/>
    </source>
</evidence>
<evidence type="ECO:0000313" key="3">
    <source>
        <dbReference type="EMBL" id="KAL0386499.1"/>
    </source>
</evidence>
<reference evidence="3" key="1">
    <citation type="submission" date="2020-06" db="EMBL/GenBank/DDBJ databases">
        <authorList>
            <person name="Li T."/>
            <person name="Hu X."/>
            <person name="Zhang T."/>
            <person name="Song X."/>
            <person name="Zhang H."/>
            <person name="Dai N."/>
            <person name="Sheng W."/>
            <person name="Hou X."/>
            <person name="Wei L."/>
        </authorList>
    </citation>
    <scope>NUCLEOTIDE SEQUENCE</scope>
    <source>
        <strain evidence="3">KEN1</strain>
        <tissue evidence="3">Leaf</tissue>
    </source>
</reference>
<proteinExistence type="predicted"/>